<reference evidence="4" key="1">
    <citation type="submission" date="2016-10" db="EMBL/GenBank/DDBJ databases">
        <authorList>
            <person name="Varghese N."/>
            <person name="Submissions S."/>
        </authorList>
    </citation>
    <scope>NUCLEOTIDE SEQUENCE [LARGE SCALE GENOMIC DNA]</scope>
    <source>
        <strain evidence="4">CGMCC 4.3516</strain>
    </source>
</reference>
<dbReference type="InterPro" id="IPR036388">
    <property type="entry name" value="WH-like_DNA-bd_sf"/>
</dbReference>
<dbReference type="Proteomes" id="UP000198949">
    <property type="component" value="Unassembled WGS sequence"/>
</dbReference>
<dbReference type="InterPro" id="IPR052509">
    <property type="entry name" value="Metal_resp_DNA-bind_regulator"/>
</dbReference>
<evidence type="ECO:0000313" key="3">
    <source>
        <dbReference type="EMBL" id="SDE31663.1"/>
    </source>
</evidence>
<organism evidence="3 4">
    <name type="scientific">Glycomyces harbinensis</name>
    <dbReference type="NCBI Taxonomy" id="58114"/>
    <lineage>
        <taxon>Bacteria</taxon>
        <taxon>Bacillati</taxon>
        <taxon>Actinomycetota</taxon>
        <taxon>Actinomycetes</taxon>
        <taxon>Glycomycetales</taxon>
        <taxon>Glycomycetaceae</taxon>
        <taxon>Glycomyces</taxon>
    </lineage>
</organism>
<dbReference type="RefSeq" id="WP_091039872.1">
    <property type="nucleotide sequence ID" value="NZ_FNAD01000018.1"/>
</dbReference>
<dbReference type="InterPro" id="IPR036390">
    <property type="entry name" value="WH_DNA-bd_sf"/>
</dbReference>
<dbReference type="AlphaFoldDB" id="A0A1G7BXA0"/>
<dbReference type="Pfam" id="PF03551">
    <property type="entry name" value="PadR"/>
    <property type="match status" value="1"/>
</dbReference>
<dbReference type="PANTHER" id="PTHR33169">
    <property type="entry name" value="PADR-FAMILY TRANSCRIPTIONAL REGULATOR"/>
    <property type="match status" value="1"/>
</dbReference>
<dbReference type="PANTHER" id="PTHR33169:SF14">
    <property type="entry name" value="TRANSCRIPTIONAL REGULATOR RV3488"/>
    <property type="match status" value="1"/>
</dbReference>
<proteinExistence type="predicted"/>
<keyword evidence="4" id="KW-1185">Reference proteome</keyword>
<evidence type="ECO:0000313" key="4">
    <source>
        <dbReference type="Proteomes" id="UP000198949"/>
    </source>
</evidence>
<dbReference type="STRING" id="58114.SAMN05216270_11827"/>
<feature type="domain" description="Transcription regulator PadR N-terminal" evidence="2">
    <location>
        <begin position="15"/>
        <end position="89"/>
    </location>
</feature>
<dbReference type="SUPFAM" id="SSF46785">
    <property type="entry name" value="Winged helix' DNA-binding domain"/>
    <property type="match status" value="1"/>
</dbReference>
<evidence type="ECO:0000259" key="2">
    <source>
        <dbReference type="Pfam" id="PF03551"/>
    </source>
</evidence>
<protein>
    <submittedName>
        <fullName evidence="3">DNA-binding transcriptional regulator, PadR family</fullName>
    </submittedName>
</protein>
<dbReference type="InterPro" id="IPR005149">
    <property type="entry name" value="Tscrpt_reg_PadR_N"/>
</dbReference>
<dbReference type="GO" id="GO:0003677">
    <property type="term" value="F:DNA binding"/>
    <property type="evidence" value="ECO:0007669"/>
    <property type="project" value="UniProtKB-KW"/>
</dbReference>
<accession>A0A1G7BXA0</accession>
<dbReference type="EMBL" id="FNAD01000018">
    <property type="protein sequence ID" value="SDE31663.1"/>
    <property type="molecule type" value="Genomic_DNA"/>
</dbReference>
<feature type="coiled-coil region" evidence="1">
    <location>
        <begin position="122"/>
        <end position="149"/>
    </location>
</feature>
<sequence length="216" mass="23877">MAGKRKVANLTALAILSVLTHRPMHPYEMARALRGWSKDRDMQVKWGSLYSVVASMEKHALIEAAGTGREGNRPERTVYRITDAGRAEMVDWTRELLAAPEDPQRFRAGLSVMSVVGPDDAADLLGERIAGLEQRIAGLRRELDEGRGRLPRLFTVEGAHELALTEADLAWTRALRDEIASGAFPDLDAWREFHVDGTIPEAMADLARQSLDGPVP</sequence>
<name>A0A1G7BXA0_9ACTN</name>
<keyword evidence="1" id="KW-0175">Coiled coil</keyword>
<dbReference type="Gene3D" id="1.10.10.10">
    <property type="entry name" value="Winged helix-like DNA-binding domain superfamily/Winged helix DNA-binding domain"/>
    <property type="match status" value="1"/>
</dbReference>
<evidence type="ECO:0000256" key="1">
    <source>
        <dbReference type="SAM" id="Coils"/>
    </source>
</evidence>
<keyword evidence="3" id="KW-0238">DNA-binding</keyword>
<dbReference type="OrthoDB" id="3186544at2"/>
<gene>
    <name evidence="3" type="ORF">SAMN05216270_11827</name>
</gene>